<dbReference type="Proteomes" id="UP000199343">
    <property type="component" value="Unassembled WGS sequence"/>
</dbReference>
<reference evidence="1" key="1">
    <citation type="submission" date="2016-06" db="EMBL/GenBank/DDBJ databases">
        <authorList>
            <person name="Kjaerup R.B."/>
            <person name="Dalgaard T.S."/>
            <person name="Juul-Madsen H.R."/>
        </authorList>
    </citation>
    <scope>NUCLEOTIDE SEQUENCE [LARGE SCALE GENOMIC DNA]</scope>
    <source>
        <strain evidence="1">DSM 43363</strain>
    </source>
</reference>
<proteinExistence type="predicted"/>
<dbReference type="EMBL" id="CP109071">
    <property type="protein sequence ID" value="WSA33126.1"/>
    <property type="molecule type" value="Genomic_DNA"/>
</dbReference>
<sequence length="97" mass="10706">MSDVVEPPEKHPAYRVELDMGHGPVLEVQAVPFDDPSCDSPYANLRFQVTGGDYDMVFSCRSLLSDEDMGAMIDALTKARADARRQAALFGWEPGED</sequence>
<reference evidence="3" key="2">
    <citation type="submission" date="2016-06" db="EMBL/GenBank/DDBJ databases">
        <authorList>
            <person name="Varghese N."/>
            <person name="Submissions Spin"/>
        </authorList>
    </citation>
    <scope>NUCLEOTIDE SEQUENCE [LARGE SCALE GENOMIC DNA]</scope>
    <source>
        <strain evidence="3">DSM 43363</strain>
    </source>
</reference>
<name>A0A1C6TYV7_9ACTN</name>
<evidence type="ECO:0000313" key="2">
    <source>
        <dbReference type="EMBL" id="WSA33126.1"/>
    </source>
</evidence>
<dbReference type="Proteomes" id="UP001334804">
    <property type="component" value="Chromosome"/>
</dbReference>
<evidence type="ECO:0000313" key="3">
    <source>
        <dbReference type="Proteomes" id="UP000199343"/>
    </source>
</evidence>
<keyword evidence="4" id="KW-1185">Reference proteome</keyword>
<accession>A0A1C6TYV7</accession>
<protein>
    <submittedName>
        <fullName evidence="1">Uncharacterized protein</fullName>
    </submittedName>
</protein>
<reference evidence="2 4" key="3">
    <citation type="submission" date="2022-10" db="EMBL/GenBank/DDBJ databases">
        <title>The complete genomes of actinobacterial strains from the NBC collection.</title>
        <authorList>
            <person name="Joergensen T.S."/>
            <person name="Alvarez Arevalo M."/>
            <person name="Sterndorff E.B."/>
            <person name="Faurdal D."/>
            <person name="Vuksanovic O."/>
            <person name="Mourched A.-S."/>
            <person name="Charusanti P."/>
            <person name="Shaw S."/>
            <person name="Blin K."/>
            <person name="Weber T."/>
        </authorList>
    </citation>
    <scope>NUCLEOTIDE SEQUENCE [LARGE SCALE GENOMIC DNA]</scope>
    <source>
        <strain evidence="2 4">NBC 01809</strain>
    </source>
</reference>
<dbReference type="EMBL" id="FMIC01000002">
    <property type="protein sequence ID" value="SCL46801.1"/>
    <property type="molecule type" value="Genomic_DNA"/>
</dbReference>
<dbReference type="RefSeq" id="WP_091619747.1">
    <property type="nucleotide sequence ID" value="NZ_CP109071.1"/>
</dbReference>
<dbReference type="STRING" id="47871.GA0070608_0116"/>
<evidence type="ECO:0000313" key="1">
    <source>
        <dbReference type="EMBL" id="SCL46801.1"/>
    </source>
</evidence>
<evidence type="ECO:0000313" key="4">
    <source>
        <dbReference type="Proteomes" id="UP001334804"/>
    </source>
</evidence>
<organism evidence="1 3">
    <name type="scientific">Micromonospora peucetia</name>
    <dbReference type="NCBI Taxonomy" id="47871"/>
    <lineage>
        <taxon>Bacteria</taxon>
        <taxon>Bacillati</taxon>
        <taxon>Actinomycetota</taxon>
        <taxon>Actinomycetes</taxon>
        <taxon>Micromonosporales</taxon>
        <taxon>Micromonosporaceae</taxon>
        <taxon>Micromonospora</taxon>
    </lineage>
</organism>
<gene>
    <name evidence="1" type="ORF">GA0070608_0116</name>
    <name evidence="2" type="ORF">OIE14_03345</name>
</gene>
<dbReference type="OrthoDB" id="3408078at2"/>
<dbReference type="AlphaFoldDB" id="A0A1C6TYV7"/>